<evidence type="ECO:0000256" key="2">
    <source>
        <dbReference type="SAM" id="Phobius"/>
    </source>
</evidence>
<dbReference type="EMBL" id="JBJUIK010000013">
    <property type="protein sequence ID" value="KAL3507568.1"/>
    <property type="molecule type" value="Genomic_DNA"/>
</dbReference>
<dbReference type="Proteomes" id="UP001630127">
    <property type="component" value="Unassembled WGS sequence"/>
</dbReference>
<name>A0ABD2YJK9_9GENT</name>
<dbReference type="PANTHER" id="PTHR31495:SF37">
    <property type="entry name" value="PLANT SEED PEROXYGENASE"/>
    <property type="match status" value="1"/>
</dbReference>
<keyword evidence="2" id="KW-0812">Transmembrane</keyword>
<feature type="transmembrane region" description="Helical" evidence="2">
    <location>
        <begin position="63"/>
        <end position="85"/>
    </location>
</feature>
<keyword evidence="4" id="KW-1185">Reference proteome</keyword>
<organism evidence="3 4">
    <name type="scientific">Cinchona calisaya</name>
    <dbReference type="NCBI Taxonomy" id="153742"/>
    <lineage>
        <taxon>Eukaryota</taxon>
        <taxon>Viridiplantae</taxon>
        <taxon>Streptophyta</taxon>
        <taxon>Embryophyta</taxon>
        <taxon>Tracheophyta</taxon>
        <taxon>Spermatophyta</taxon>
        <taxon>Magnoliopsida</taxon>
        <taxon>eudicotyledons</taxon>
        <taxon>Gunneridae</taxon>
        <taxon>Pentapetalae</taxon>
        <taxon>asterids</taxon>
        <taxon>lamiids</taxon>
        <taxon>Gentianales</taxon>
        <taxon>Rubiaceae</taxon>
        <taxon>Cinchonoideae</taxon>
        <taxon>Cinchoneae</taxon>
        <taxon>Cinchona</taxon>
    </lineage>
</organism>
<proteinExistence type="inferred from homology"/>
<dbReference type="Pfam" id="PF05042">
    <property type="entry name" value="Caleosin"/>
    <property type="match status" value="1"/>
</dbReference>
<dbReference type="InterPro" id="IPR007736">
    <property type="entry name" value="Caleosin-related"/>
</dbReference>
<sequence length="204" mass="23458">MAENVEDKAMATEASIACKRNIKSLKQCPEAKSRTALQQHISDFDVNKDGIIYPWEMYAGLRAIGWSIIASSILTAVFNLTFSYASLPGWIPSPLFPVYIKNIHRNKHGSDVENYDKEGRFIPENFEKLLSSLYPLKSPKKLRVAELWKMTEDIIWWIIEKAEWTALYFLAKEEDSSLSIEAGCFDETLYEYLARKHAQTKLKV</sequence>
<comment type="caution">
    <text evidence="3">The sequence shown here is derived from an EMBL/GenBank/DDBJ whole genome shotgun (WGS) entry which is preliminary data.</text>
</comment>
<gene>
    <name evidence="3" type="ORF">ACH5RR_032950</name>
</gene>
<evidence type="ECO:0000313" key="3">
    <source>
        <dbReference type="EMBL" id="KAL3507568.1"/>
    </source>
</evidence>
<keyword evidence="2" id="KW-0472">Membrane</keyword>
<keyword evidence="2" id="KW-1133">Transmembrane helix</keyword>
<accession>A0ABD2YJK9</accession>
<evidence type="ECO:0000256" key="1">
    <source>
        <dbReference type="ARBA" id="ARBA00006765"/>
    </source>
</evidence>
<evidence type="ECO:0000313" key="4">
    <source>
        <dbReference type="Proteomes" id="UP001630127"/>
    </source>
</evidence>
<comment type="similarity">
    <text evidence="1">Belongs to the caleosin family.</text>
</comment>
<reference evidence="3 4" key="1">
    <citation type="submission" date="2024-11" db="EMBL/GenBank/DDBJ databases">
        <title>A near-complete genome assembly of Cinchona calisaya.</title>
        <authorList>
            <person name="Lian D.C."/>
            <person name="Zhao X.W."/>
            <person name="Wei L."/>
        </authorList>
    </citation>
    <scope>NUCLEOTIDE SEQUENCE [LARGE SCALE GENOMIC DNA]</scope>
    <source>
        <tissue evidence="3">Nenye</tissue>
    </source>
</reference>
<dbReference type="PANTHER" id="PTHR31495">
    <property type="entry name" value="PEROXYGENASE 3-RELATED"/>
    <property type="match status" value="1"/>
</dbReference>
<dbReference type="AlphaFoldDB" id="A0ABD2YJK9"/>
<protein>
    <submittedName>
        <fullName evidence="3">Uncharacterized protein</fullName>
    </submittedName>
</protein>